<dbReference type="InterPro" id="IPR003593">
    <property type="entry name" value="AAA+_ATPase"/>
</dbReference>
<dbReference type="SUPFAM" id="SSF55785">
    <property type="entry name" value="PYP-like sensor domain (PAS domain)"/>
    <property type="match status" value="1"/>
</dbReference>
<dbReference type="PROSITE" id="PS50045">
    <property type="entry name" value="SIGMA54_INTERACT_4"/>
    <property type="match status" value="1"/>
</dbReference>
<dbReference type="AlphaFoldDB" id="A0A845QN14"/>
<dbReference type="InterPro" id="IPR000014">
    <property type="entry name" value="PAS"/>
</dbReference>
<keyword evidence="9" id="KW-1185">Reference proteome</keyword>
<dbReference type="InterPro" id="IPR009057">
    <property type="entry name" value="Homeodomain-like_sf"/>
</dbReference>
<dbReference type="PANTHER" id="PTHR32071:SF57">
    <property type="entry name" value="C4-DICARBOXYLATE TRANSPORT TRANSCRIPTIONAL REGULATORY PROTEIN DCTD"/>
    <property type="match status" value="1"/>
</dbReference>
<dbReference type="Gene3D" id="3.30.450.20">
    <property type="entry name" value="PAS domain"/>
    <property type="match status" value="1"/>
</dbReference>
<proteinExistence type="predicted"/>
<evidence type="ECO:0000259" key="7">
    <source>
        <dbReference type="PROSITE" id="PS50112"/>
    </source>
</evidence>
<dbReference type="Gene3D" id="1.10.10.60">
    <property type="entry name" value="Homeodomain-like"/>
    <property type="match status" value="1"/>
</dbReference>
<dbReference type="SUPFAM" id="SSF46689">
    <property type="entry name" value="Homeodomain-like"/>
    <property type="match status" value="1"/>
</dbReference>
<dbReference type="InterPro" id="IPR058031">
    <property type="entry name" value="AAA_lid_NorR"/>
</dbReference>
<keyword evidence="1" id="KW-0547">Nucleotide-binding</keyword>
<dbReference type="FunFam" id="3.40.50.300:FF:000006">
    <property type="entry name" value="DNA-binding transcriptional regulator NtrC"/>
    <property type="match status" value="1"/>
</dbReference>
<evidence type="ECO:0000259" key="6">
    <source>
        <dbReference type="PROSITE" id="PS50045"/>
    </source>
</evidence>
<dbReference type="Proteomes" id="UP000446866">
    <property type="component" value="Unassembled WGS sequence"/>
</dbReference>
<evidence type="ECO:0000256" key="4">
    <source>
        <dbReference type="ARBA" id="ARBA00023125"/>
    </source>
</evidence>
<feature type="domain" description="Sigma-54 factor interaction" evidence="6">
    <location>
        <begin position="285"/>
        <end position="515"/>
    </location>
</feature>
<accession>A0A845QN14</accession>
<dbReference type="PROSITE" id="PS00676">
    <property type="entry name" value="SIGMA54_INTERACT_2"/>
    <property type="match status" value="1"/>
</dbReference>
<dbReference type="SUPFAM" id="SSF52540">
    <property type="entry name" value="P-loop containing nucleoside triphosphate hydrolases"/>
    <property type="match status" value="1"/>
</dbReference>
<dbReference type="GO" id="GO:0005524">
    <property type="term" value="F:ATP binding"/>
    <property type="evidence" value="ECO:0007669"/>
    <property type="project" value="UniProtKB-KW"/>
</dbReference>
<dbReference type="EMBL" id="QXWK01000029">
    <property type="protein sequence ID" value="NBH62595.1"/>
    <property type="molecule type" value="Genomic_DNA"/>
</dbReference>
<dbReference type="Pfam" id="PF25601">
    <property type="entry name" value="AAA_lid_14"/>
    <property type="match status" value="1"/>
</dbReference>
<evidence type="ECO:0000313" key="9">
    <source>
        <dbReference type="Proteomes" id="UP000446866"/>
    </source>
</evidence>
<evidence type="ECO:0000313" key="8">
    <source>
        <dbReference type="EMBL" id="NBH62595.1"/>
    </source>
</evidence>
<dbReference type="SUPFAM" id="SSF55781">
    <property type="entry name" value="GAF domain-like"/>
    <property type="match status" value="1"/>
</dbReference>
<feature type="domain" description="PAS" evidence="7">
    <location>
        <begin position="156"/>
        <end position="196"/>
    </location>
</feature>
<dbReference type="RefSeq" id="WP_160202884.1">
    <property type="nucleotide sequence ID" value="NZ_QXWK01000029.1"/>
</dbReference>
<dbReference type="GO" id="GO:0006355">
    <property type="term" value="P:regulation of DNA-templated transcription"/>
    <property type="evidence" value="ECO:0007669"/>
    <property type="project" value="InterPro"/>
</dbReference>
<dbReference type="InterPro" id="IPR025662">
    <property type="entry name" value="Sigma_54_int_dom_ATP-bd_1"/>
</dbReference>
<evidence type="ECO:0000256" key="1">
    <source>
        <dbReference type="ARBA" id="ARBA00022741"/>
    </source>
</evidence>
<dbReference type="Pfam" id="PF02954">
    <property type="entry name" value="HTH_8"/>
    <property type="match status" value="1"/>
</dbReference>
<dbReference type="InterPro" id="IPR025944">
    <property type="entry name" value="Sigma_54_int_dom_CS"/>
</dbReference>
<dbReference type="PROSITE" id="PS50112">
    <property type="entry name" value="PAS"/>
    <property type="match status" value="1"/>
</dbReference>
<dbReference type="Gene3D" id="1.10.8.60">
    <property type="match status" value="1"/>
</dbReference>
<dbReference type="InterPro" id="IPR029016">
    <property type="entry name" value="GAF-like_dom_sf"/>
</dbReference>
<dbReference type="PANTHER" id="PTHR32071">
    <property type="entry name" value="TRANSCRIPTIONAL REGULATORY PROTEIN"/>
    <property type="match status" value="1"/>
</dbReference>
<dbReference type="PROSITE" id="PS00675">
    <property type="entry name" value="SIGMA54_INTERACT_1"/>
    <property type="match status" value="1"/>
</dbReference>
<dbReference type="SMART" id="SM00382">
    <property type="entry name" value="AAA"/>
    <property type="match status" value="1"/>
</dbReference>
<gene>
    <name evidence="8" type="ORF">D0435_13145</name>
</gene>
<keyword evidence="4" id="KW-0238">DNA-binding</keyword>
<dbReference type="InterPro" id="IPR002197">
    <property type="entry name" value="HTH_Fis"/>
</dbReference>
<keyword evidence="2" id="KW-0067">ATP-binding</keyword>
<dbReference type="InterPro" id="IPR025943">
    <property type="entry name" value="Sigma_54_int_dom_ATP-bd_2"/>
</dbReference>
<dbReference type="InterPro" id="IPR035965">
    <property type="entry name" value="PAS-like_dom_sf"/>
</dbReference>
<evidence type="ECO:0000256" key="5">
    <source>
        <dbReference type="ARBA" id="ARBA00023163"/>
    </source>
</evidence>
<dbReference type="Pfam" id="PF00158">
    <property type="entry name" value="Sigma54_activat"/>
    <property type="match status" value="1"/>
</dbReference>
<dbReference type="GO" id="GO:0043565">
    <property type="term" value="F:sequence-specific DNA binding"/>
    <property type="evidence" value="ECO:0007669"/>
    <property type="project" value="InterPro"/>
</dbReference>
<evidence type="ECO:0000256" key="2">
    <source>
        <dbReference type="ARBA" id="ARBA00022840"/>
    </source>
</evidence>
<protein>
    <submittedName>
        <fullName evidence="8">AAA family ATPase</fullName>
    </submittedName>
</protein>
<sequence length="591" mass="66317">MTELMHIREYAFATAKTIASVINEEVVICDNEMNLLGDSNCSSPSELTDISVTKQSIMLNAMAHKTTIVSEDIKHSLKGCSLCANFRTCDIHSIIAFPLLKNDVVIGCIALYSKEKRLSGDKKERVDQLKNFISKMSELLISKLDENQENYELSVVKKQLQAVVDHIGSAVVCIDNDERIIYGNQMFRKLFGIGPKMPERITDIRQLAECSELMKSLYHVNGTFSKELSFSDGKTEINHEMVTVVSINDEGTQVGSVIYFRDSEKYYEEINRVTNASSEMTFKDLIGKSKPIQNLKMQAQKIANSLSTVLIQGESGTGKEIIARAIHNASRRSAGPFISVNCAAIPDNLLESELFGYEEGAFTGAAKGGRIGKFQLANKGTLLLDEVGEIPIHLQAKLLRAIQEKKIQRIGSNVDIATDIRIIAATNRNLEEMIVSGAFREDLFYRLNVIPIYVPALRERKSDIPFLVDTFIKKYNEVLNKNISRFSKKAMKMLETYDWPGNVRELQNVVEYCVNISNRRVIEPDSLPARVKCERKEFSIEHSAEIKPLKDVEKAYIDEAIRVYGDTTEGKQKAADALGIGIATLYRKLKE</sequence>
<comment type="caution">
    <text evidence="8">The sequence shown here is derived from an EMBL/GenBank/DDBJ whole genome shotgun (WGS) entry which is preliminary data.</text>
</comment>
<dbReference type="PROSITE" id="PS00688">
    <property type="entry name" value="SIGMA54_INTERACT_3"/>
    <property type="match status" value="1"/>
</dbReference>
<keyword evidence="3" id="KW-0805">Transcription regulation</keyword>
<organism evidence="8 9">
    <name type="scientific">Anaerotruncus colihominis</name>
    <dbReference type="NCBI Taxonomy" id="169435"/>
    <lineage>
        <taxon>Bacteria</taxon>
        <taxon>Bacillati</taxon>
        <taxon>Bacillota</taxon>
        <taxon>Clostridia</taxon>
        <taxon>Eubacteriales</taxon>
        <taxon>Oscillospiraceae</taxon>
        <taxon>Anaerotruncus</taxon>
    </lineage>
</organism>
<name>A0A845QN14_9FIRM</name>
<reference evidence="8 9" key="1">
    <citation type="submission" date="2018-08" db="EMBL/GenBank/DDBJ databases">
        <title>Murine metabolic-syndrome-specific gut microbial biobank.</title>
        <authorList>
            <person name="Liu C."/>
        </authorList>
    </citation>
    <scope>NUCLEOTIDE SEQUENCE [LARGE SCALE GENOMIC DNA]</scope>
    <source>
        <strain evidence="8 9">28</strain>
    </source>
</reference>
<evidence type="ECO:0000256" key="3">
    <source>
        <dbReference type="ARBA" id="ARBA00023015"/>
    </source>
</evidence>
<dbReference type="Gene3D" id="3.30.450.40">
    <property type="match status" value="1"/>
</dbReference>
<dbReference type="InterPro" id="IPR002078">
    <property type="entry name" value="Sigma_54_int"/>
</dbReference>
<dbReference type="CDD" id="cd00009">
    <property type="entry name" value="AAA"/>
    <property type="match status" value="1"/>
</dbReference>
<dbReference type="Pfam" id="PF13188">
    <property type="entry name" value="PAS_8"/>
    <property type="match status" value="1"/>
</dbReference>
<keyword evidence="5" id="KW-0804">Transcription</keyword>
<dbReference type="InterPro" id="IPR027417">
    <property type="entry name" value="P-loop_NTPase"/>
</dbReference>
<dbReference type="Gene3D" id="3.40.50.300">
    <property type="entry name" value="P-loop containing nucleotide triphosphate hydrolases"/>
    <property type="match status" value="1"/>
</dbReference>